<accession>A0AAW0EQS4</accession>
<protein>
    <recommendedName>
        <fullName evidence="4">Phosphatidic acid phosphatase type 2/haloperoxidase domain-containing protein</fullName>
    </recommendedName>
</protein>
<feature type="transmembrane region" description="Helical" evidence="1">
    <location>
        <begin position="47"/>
        <end position="65"/>
    </location>
</feature>
<reference evidence="2 3" key="1">
    <citation type="journal article" date="2021" name="MBio">
        <title>A New Model Trypanosomatid, Novymonas esmeraldas: Genomic Perception of Its 'Candidatus Pandoraea novymonadis' Endosymbiont.</title>
        <authorList>
            <person name="Zakharova A."/>
            <person name="Saura A."/>
            <person name="Butenko A."/>
            <person name="Podesvova L."/>
            <person name="Warmusova S."/>
            <person name="Kostygov A.Y."/>
            <person name="Nenarokova A."/>
            <person name="Lukes J."/>
            <person name="Opperdoes F.R."/>
            <person name="Yurchenko V."/>
        </authorList>
    </citation>
    <scope>NUCLEOTIDE SEQUENCE [LARGE SCALE GENOMIC DNA]</scope>
    <source>
        <strain evidence="2 3">E262AT.01</strain>
    </source>
</reference>
<proteinExistence type="predicted"/>
<organism evidence="2 3">
    <name type="scientific">Novymonas esmeraldas</name>
    <dbReference type="NCBI Taxonomy" id="1808958"/>
    <lineage>
        <taxon>Eukaryota</taxon>
        <taxon>Discoba</taxon>
        <taxon>Euglenozoa</taxon>
        <taxon>Kinetoplastea</taxon>
        <taxon>Metakinetoplastina</taxon>
        <taxon>Trypanosomatida</taxon>
        <taxon>Trypanosomatidae</taxon>
        <taxon>Novymonas</taxon>
    </lineage>
</organism>
<dbReference type="EMBL" id="JAECZO010000063">
    <property type="protein sequence ID" value="KAK7195876.1"/>
    <property type="molecule type" value="Genomic_DNA"/>
</dbReference>
<feature type="transmembrane region" description="Helical" evidence="1">
    <location>
        <begin position="85"/>
        <end position="103"/>
    </location>
</feature>
<gene>
    <name evidence="2" type="ORF">NESM_000520200</name>
</gene>
<keyword evidence="1" id="KW-1133">Transmembrane helix</keyword>
<keyword evidence="1" id="KW-0812">Transmembrane</keyword>
<keyword evidence="1" id="KW-0472">Membrane</keyword>
<evidence type="ECO:0008006" key="4">
    <source>
        <dbReference type="Google" id="ProtNLM"/>
    </source>
</evidence>
<evidence type="ECO:0000256" key="1">
    <source>
        <dbReference type="SAM" id="Phobius"/>
    </source>
</evidence>
<name>A0AAW0EQS4_9TRYP</name>
<comment type="caution">
    <text evidence="2">The sequence shown here is derived from an EMBL/GenBank/DDBJ whole genome shotgun (WGS) entry which is preliminary data.</text>
</comment>
<dbReference type="AlphaFoldDB" id="A0AAW0EQS4"/>
<keyword evidence="3" id="KW-1185">Reference proteome</keyword>
<evidence type="ECO:0000313" key="2">
    <source>
        <dbReference type="EMBL" id="KAK7195876.1"/>
    </source>
</evidence>
<feature type="transmembrane region" description="Helical" evidence="1">
    <location>
        <begin position="15"/>
        <end position="35"/>
    </location>
</feature>
<evidence type="ECO:0000313" key="3">
    <source>
        <dbReference type="Proteomes" id="UP001430356"/>
    </source>
</evidence>
<sequence>MLTDSAPLPSLPVEFVRPLQVLVAVYSVYATSLRVVRGHHTVGQVTVGYALGILFAALTLLGNYGGYTGARAGGRVDDLPLPVKAAILFSSVVISVLAMRAIVRGSRTKHRVHMSLSTA</sequence>
<dbReference type="Proteomes" id="UP001430356">
    <property type="component" value="Unassembled WGS sequence"/>
</dbReference>